<dbReference type="Proteomes" id="UP000076580">
    <property type="component" value="Chromosome 03"/>
</dbReference>
<dbReference type="EMBL" id="LAYC01000003">
    <property type="protein sequence ID" value="KYK56208.1"/>
    <property type="molecule type" value="Genomic_DNA"/>
</dbReference>
<dbReference type="AlphaFoldDB" id="A0A151GGH8"/>
<proteinExistence type="predicted"/>
<feature type="signal peptide" evidence="1">
    <location>
        <begin position="1"/>
        <end position="19"/>
    </location>
</feature>
<comment type="caution">
    <text evidence="2">The sequence shown here is derived from an EMBL/GenBank/DDBJ whole genome shotgun (WGS) entry which is preliminary data.</text>
</comment>
<evidence type="ECO:0000256" key="1">
    <source>
        <dbReference type="SAM" id="SignalP"/>
    </source>
</evidence>
<evidence type="ECO:0000313" key="3">
    <source>
        <dbReference type="Proteomes" id="UP000076580"/>
    </source>
</evidence>
<name>A0A151GGH8_DRECN</name>
<keyword evidence="1" id="KW-0732">Signal</keyword>
<organism evidence="2 3">
    <name type="scientific">Drechmeria coniospora</name>
    <name type="common">Nematophagous fungus</name>
    <name type="synonym">Meria coniospora</name>
    <dbReference type="NCBI Taxonomy" id="98403"/>
    <lineage>
        <taxon>Eukaryota</taxon>
        <taxon>Fungi</taxon>
        <taxon>Dikarya</taxon>
        <taxon>Ascomycota</taxon>
        <taxon>Pezizomycotina</taxon>
        <taxon>Sordariomycetes</taxon>
        <taxon>Hypocreomycetidae</taxon>
        <taxon>Hypocreales</taxon>
        <taxon>Ophiocordycipitaceae</taxon>
        <taxon>Drechmeria</taxon>
    </lineage>
</organism>
<keyword evidence="3" id="KW-1185">Reference proteome</keyword>
<gene>
    <name evidence="2" type="ORF">DCS_08176</name>
</gene>
<feature type="chain" id="PRO_5007580578" evidence="1">
    <location>
        <begin position="20"/>
        <end position="90"/>
    </location>
</feature>
<accession>A0A151GGH8</accession>
<evidence type="ECO:0000313" key="2">
    <source>
        <dbReference type="EMBL" id="KYK56208.1"/>
    </source>
</evidence>
<dbReference type="GeneID" id="63720819"/>
<reference evidence="2 3" key="1">
    <citation type="journal article" date="2016" name="Sci. Rep.">
        <title>Insights into Adaptations to a Near-Obligate Nematode Endoparasitic Lifestyle from the Finished Genome of Drechmeria coniospora.</title>
        <authorList>
            <person name="Zhang L."/>
            <person name="Zhou Z."/>
            <person name="Guo Q."/>
            <person name="Fokkens L."/>
            <person name="Miskei M."/>
            <person name="Pocsi I."/>
            <person name="Zhang W."/>
            <person name="Chen M."/>
            <person name="Wang L."/>
            <person name="Sun Y."/>
            <person name="Donzelli B.G."/>
            <person name="Gibson D.M."/>
            <person name="Nelson D.R."/>
            <person name="Luo J.G."/>
            <person name="Rep M."/>
            <person name="Liu H."/>
            <person name="Yang S."/>
            <person name="Wang J."/>
            <person name="Krasnoff S.B."/>
            <person name="Xu Y."/>
            <person name="Molnar I."/>
            <person name="Lin M."/>
        </authorList>
    </citation>
    <scope>NUCLEOTIDE SEQUENCE [LARGE SCALE GENOMIC DNA]</scope>
    <source>
        <strain evidence="2 3">ARSEF 6962</strain>
    </source>
</reference>
<dbReference type="InParanoid" id="A0A151GGH8"/>
<protein>
    <submittedName>
        <fullName evidence="2">Uncharacterized protein</fullName>
    </submittedName>
</protein>
<dbReference type="RefSeq" id="XP_040655560.1">
    <property type="nucleotide sequence ID" value="XM_040805456.1"/>
</dbReference>
<sequence>MQPIQFFAFMATGLGMASAAAMSPGDESSTAATGCKHGDTWTGEYQIGLGSHRYFEGCFWWYCNGGTPVKWIDCGPKGKCNSGDPAPGCL</sequence>